<evidence type="ECO:0000256" key="1">
    <source>
        <dbReference type="SAM" id="Coils"/>
    </source>
</evidence>
<feature type="domain" description="CTLH" evidence="3">
    <location>
        <begin position="3291"/>
        <end position="3339"/>
    </location>
</feature>
<evidence type="ECO:0000256" key="2">
    <source>
        <dbReference type="SAM" id="SignalP"/>
    </source>
</evidence>
<evidence type="ECO:0000313" key="4">
    <source>
        <dbReference type="EMBL" id="CCI46527.1"/>
    </source>
</evidence>
<gene>
    <name evidence="4" type="ORF">BN9_074560</name>
</gene>
<dbReference type="PANTHER" id="PTHR47236">
    <property type="entry name" value="GENE, 32742-RELATED-RELATED"/>
    <property type="match status" value="1"/>
</dbReference>
<dbReference type="InterPro" id="IPR006595">
    <property type="entry name" value="CTLH_C"/>
</dbReference>
<dbReference type="EMBL" id="CAIX01000129">
    <property type="protein sequence ID" value="CCI46527.1"/>
    <property type="molecule type" value="Genomic_DNA"/>
</dbReference>
<feature type="signal peptide" evidence="2">
    <location>
        <begin position="1"/>
        <end position="31"/>
    </location>
</feature>
<dbReference type="PROSITE" id="PS50897">
    <property type="entry name" value="CTLH"/>
    <property type="match status" value="1"/>
</dbReference>
<comment type="caution">
    <text evidence="4">The sequence shown here is derived from an EMBL/GenBank/DDBJ whole genome shotgun (WGS) entry which is preliminary data.</text>
</comment>
<sequence>MKGRTSCRPATLWTEFLLVLLASTVSDQVYSIPISSSNTSANATTRLAFSFTSEFDISSDATFLIGLSSAFTINDANQSTFKVFEDDVPSRMSVVEFISPPVRSSLQCNCSANFQSLKQFVTDALALDNDTISHYIIISQPEDTRSRILNQTKLRFSLSNAQNPPYAMRIASPLGFLAIYNSTLKNQSIDLQSFVPWISILDGLDISPQKIWHPSISMNSTLMGRSASISISFDLSVSDLHQAMIFTFPKTYRLSSDTYRVAVNGAECSWKVKREQLFIEGKLSDKDINVTIDVIQPSMEGPIGSSLRIDTTNSDGLLMDQGFIDLSHIFLSRASILLNRTQISLREGGASSTYSLQLEESSRPTDDTQLRIRIVHRFTFSPNCANYSVQLSPSYVVYSMANWTQITVIDVSVPQDLRIQCVNWNSLHHEIELPSNQTDLWSQPNDIALSLTDTTTPTIRLSTRHLGLLSEQNVSYAIQLLFQPEELLEIEIQSIDRNTQTPLSLLNVQPLIVRFHPNDWRPKSVWIHVANASIDTGTAIILRHSILSAFSDVFFTPQSDVLGYIQPSNSCPQQCPRGTFSIEGQHVCTSCPNKSKCPFPNTKSIACPDGETHNTERDECISCPQGFSCSIFDSDPRPCASGTFSAQRQDECIACPMGTFSLEKQDRCTFCPAGYMCPLTDGSANALCPIGTYTIAGGAVTTCTKCPPGFACPRPSDHEPIPCVPGTFSIGCSAICTPCSSGFACPDSTRNISIACEIGTYSLGAQASCLPCPAGFSCSSVSSQDFIPCPLGTYSLSGNAFCIQCPRGSYCDTPQVVKNCSLGTFSVESSSSCSDCPPGYECPRPQDVPRLCPIGYFSPGGWEACALCRPGYRCSPGSTTSTPIQDECPMGSYCNPSYSLTLCPLGTFGNVTAGQSLTHACHSCLEGYYCDIGSTRNTMRLCPPGYFCPAGTQRSSQYPCPYGTYNPQYGQIDSNACSVCPAGRYCGQATSDPTPCPRGSFCKEGTASSDQYPCPAGTFSDRTGLVQALECSICQVAAYCPEKSPSPTLCPAGTYNPNTGAAAVYECMECPSGWMCPRIGTPMYQQRCALGHYCPKGTVLPLACPAGTYTNRNDLIRMEECTVCPQRHACVSGTGGDATPMQMCALGHYCPNQTAYATQFPCLPGTYTSQTNLASEQECDICPKGMYCVGGKDRIDGNCASGHYCPQGTSSPTEFPCPSGYFTAKTDISHVDECEECPMGTYCPQGSTTPIPCKGGTYAERHKSKDAGPGVWPSCVSCPAGNYCPLSSVRPLPCGVGMFSSANAEKCLPCRPGRFCASNTTSFIQMEMELSSWKPSGFLYGKCLNGTYCPSGTDHEPYAEIDACPMGYVCPKGTPLPIACPAGTFNPLTGQDALEDCIATPEGMYSIAASILPTGICAPGFYCPRGSTTFNQLPCPLGTYLNRTQGASVIDCSICIAGKYCPQASSMPRTCPEGYYCPIGISNPIVCPIGTFSSDIGLKMREECTRCPPGRFCDATALLLPTGACEPGYFCVIGSTTSTPSLVSDTNAGVCPKGFYCVRGTAFPTACPAGTISDSMGLQKEDQCNVCPAGKYCQQSGQTNITGECMEGYYCPPGATRPDAMLVPAGYFTTKGLGVPLPCPLGYYSPMAKTTRCLVCVEGTFCPTIATITPLNCFRGYYCPSQSIWPLPCPMGTFSNSTNLIDSAQCTPCRVGMYCDGIGRTTPTDFWFCAAGFMCSLGSMTPYGKNASVSEMECPKGHFCPLGTAHPLPCPMGTYANTTKLEMETQCTLCEEGAYCATTGLTHVQGSCDAGYFCKRGNVDATPTYGVTNHSVNDAIQIGGNPCPKGFFCPKGTSEPLPCPMGTYANEMGASECAICPAGYVCPKNSITFDAHICPLGYFCPSGTTSMNANPCPRGTYGATEKLQSEAQCTSAPGGTFIDTYASIRPVGLCALGFYCSGGSTSKTPIANTLTGGPCPMGSYCPEGSSRPFTCPAGRYCTSSDIERSLPCQAGFYCVQGAYTPTPTGQSNGFGTIGNVCPQGHYCPENCSHPIPCPPGTYSDITQLQNEEECRPCTPGFICNASGIIRPLHACPEGYFCPGNDAQATLLCPRGAACALGSMSPTMCARGSFNDAKGALKCKECPAGYVCSTEGTIQPEECPRGFYCPANTTRNTLFPCLPGTFGNDTRLIDATSCTKCPEGFYCNGNGQTDAPTGRCANGFYCQLGAKTSMPNDTTGGMCEKGFVCLGGASLPSPTDTITGHACHRGFYCPKGAGQQLACPPGTFNPIEQGECLECPEGMYCVANTHTPKVCPYGSYCPAGTHLPLPCPSGTYGNDTRLSEPSQCTRCTAGNYCVNGRITGTCAAGYVCRKHNSSPFPEESHDEGGACPLGHYCPEGIINPVPCPSTTARLTRYGVKMQDCEPCPDGMDCTDGARTRVCPKGFYCRSGTLPIACPMGTYNNETGKAQRQDCRECNAGRLCNDTGIIDMDSYRCPRGSYCVRGAITSNWCPDGTYGEFDGAERIEECVQCPEGSYCSQGASRPQVCPSSTYCPLGSGQPLPCPLGFYCTYNSWLPLNCPRGYVCPFGSATPIRCQRGFYCPGNSDFPLPCPLGTIGRATPTNGSYSTPLESCEKCPKGTYADTYLQKECTSCERGFICLGGTTSKAPMDVDVDHGYPCPAGYFCPQASHQAIACPAGTYQPKETAGNDSDCLLCPLGTYQMNTAATNCIPCSRSSFTLLPGGVQCKCKGSHRAFQRSDGACTCEPGFQYYENGVFQSDQDSDIDCQPIVYDRCTTSQIRADNGSCVDISMTDCSRVCPKGSGVLLQSAGVCQCEQQSVLDDICDAQCRRESVRLAVNATTKQLQLYDPKAQERIDMENDGMIAKVSCGKDDECPLHTLVLDTFGLAGSYDIPFDMKSKRRRLSTSQKSLLFNPIVCVRSGGGIAFDLRHGISSFGRVSYPMYLKDSMLNTNPHFDYGAFREVAMRIDSNASKVSVFAFTFTDPGMYVFGSSGNSEARTIVSVMQQGTICPVEAPIVPLNEQNLIAIGAVRAADIIVAPDWSLIAGLLVGLFVLLASVIMALYVFHRKRWKTQKCMEGTYRNGNQTDDVVALYADTQSLKDAETYEENRSYWKQSKEMRNGRNAFTKTVENGLLGMRHFLQSELQRIHLGNEMIQWLAAKSFVSLRIAERNEFVRIDTSKNALVSFWKDTAAMDLNEMERYRVKKREMLDRMIQSADNVQKAFGIEGMPRKSDWNVGDLARTLLAESMKGHALDVVEDGSGRESRTMDRGRKALRELKDAMDARSTLSALQMTEEHRQKLTDTVFDAICAKLLESLDDGKECDAMESVKKAYERMQVSRNAMDTQAEAVDAHCTKLIDKMERVFACVESMQTSNAEKETEKRLTFLLRDLLKIKEWERRKSELEAIKDEETHAMNEFQQRLKSFYDVNQQSDKQSIAREGVSLGVSIEKEIKEIRKMLSSLVFKAQVTPREADSLLGDTSWLTETRDALVCMEKSDETNALRIASVGMTSKTDDNILDQRYKEEAEAIEEEYRKELDELEREWEDESIDEKCVLFSENALWKKVSNSESPYFDLLRQRQTPYEVYGTDNKRTEETLCKEMIANAVRETLKDWEHLLFDCKKQFENTIQRIQSTENIQNDAIVCEMEKARDAYAFELEERTRQMTFQLLTEREISQNALCKHKETLESMREKELFPMIRHDAKTQKWIDEMMENTVKAESRRIAAELISGHGSEAMEVRDPSGFVEEEIRKLAATQREALREQQKEIHADAILRKERLRERIQKRVRTSEINEQVDAIDRIAEEENASLTTDCDAFLSNATKSLTEFVQQTISDVDGDIRNCIAMYDAEKDELALKLCEMRTERIRLYDANESDQMREEEETHKANAWEQLNASHKANLQSLHAKALSTAKEKKEQAQAQEIKAQEELDRIRSVHFFYLRERQQFDETLRIDEKNGENRLKQRIAEKRQRHKLKMNKIVVEENVKKEEMASAEEKETDEWKSQIATEQLLIDRIRWCQLERAKAEAMQRAIDTTFAIQWKGTNNAVEISFASTETKKKTFESILEEKKSPEEMEQLLRRCKDAHEQEAEKLRKELQSERQRQEHALKDRIRVRREKKMVSVLPIGIEDAKGSLEKEFQEQEQALEASIEANEAAAWSLIREKQQQDLRALTVKAQAIAQRKQQKANELEQFAAEELQRLSGEHVEESKQLEALLGSEKQRHEKRVQERVAQRRERKLSQLASVIEDGVSPRNEETFTSMEASAAMRIDTAKEAAERASFEAHKAIQIVDEMKAESLRAIEVERVAKEYAEKQSELKRSHYVDMMTQRKRLEARINAKKQRKLMDLDSKREKELLALSRSPISEKEKVSTHTMEADDLLLRFQAAKEAIDAIEWKRIPFDEAMRTECSDQRMESYLCTLERLMNGNIVPEKLSIELAIELILNPFHQSEVAAMYTKHKAEKKNVHRNMLKHLTEKRTEVRTRLLSQSTASEMEAILSDIDTLFHEKMKRLEAQVDEKMEVAHGIEFTEMRERHQSEVDFLRKHTNNRTVEWKTTSGDACQMSEACDAEKSVAVEIETLRVNVEREVEALEIAFGNEMKAQSDRWNALLETESEAFDSVWEKSNTNSADKKVQWKMMREKLCERQQFQITRLENRLQEEKQALWKAFAEKERLLRSEMTLKETTRDARPHIDSKASRDSFKEYQCHVHKELAKVCNHHTLHVKRIENSSFLIPTDFSKISHQLKESVQYFRFMVKSMTEDLTSLTLFEADTLANSTNLFYNPRERVVHVSSKFVETCDIGQSIVLLLFGVCRMESQIDEITDPKFISHCVELLIRSYQYMFDHRSFAVVPEHNQPRDCSTRWKSRAKEIQSFLVSLENSDVH</sequence>
<evidence type="ECO:0000313" key="5">
    <source>
        <dbReference type="Proteomes" id="UP000053237"/>
    </source>
</evidence>
<feature type="coiled-coil region" evidence="1">
    <location>
        <begin position="3760"/>
        <end position="3796"/>
    </location>
</feature>
<dbReference type="SMART" id="SM01411">
    <property type="entry name" value="Ephrin_rec_like"/>
    <property type="match status" value="34"/>
</dbReference>
<organism evidence="4 5">
    <name type="scientific">Albugo candida</name>
    <dbReference type="NCBI Taxonomy" id="65357"/>
    <lineage>
        <taxon>Eukaryota</taxon>
        <taxon>Sar</taxon>
        <taxon>Stramenopiles</taxon>
        <taxon>Oomycota</taxon>
        <taxon>Peronosporomycetes</taxon>
        <taxon>Albuginales</taxon>
        <taxon>Albuginaceae</taxon>
        <taxon>Albugo</taxon>
    </lineage>
</organism>
<feature type="chain" id="PRO_5001529552" description="CTLH domain-containing protein" evidence="2">
    <location>
        <begin position="32"/>
        <end position="4895"/>
    </location>
</feature>
<feature type="coiled-coil region" evidence="1">
    <location>
        <begin position="3922"/>
        <end position="3949"/>
    </location>
</feature>
<keyword evidence="2" id="KW-0732">Signal</keyword>
<keyword evidence="5" id="KW-1185">Reference proteome</keyword>
<feature type="coiled-coil region" evidence="1">
    <location>
        <begin position="3534"/>
        <end position="3565"/>
    </location>
</feature>
<dbReference type="Gene3D" id="2.10.50.10">
    <property type="entry name" value="Tumor Necrosis Factor Receptor, subunit A, domain 2"/>
    <property type="match status" value="9"/>
</dbReference>
<accession>A0A024GJ40</accession>
<keyword evidence="1" id="KW-0175">Coiled coil</keyword>
<dbReference type="Pfam" id="PF07699">
    <property type="entry name" value="Ephrin_rec_like"/>
    <property type="match status" value="1"/>
</dbReference>
<dbReference type="InParanoid" id="A0A024GJ40"/>
<dbReference type="SUPFAM" id="SSF57184">
    <property type="entry name" value="Growth factor receptor domain"/>
    <property type="match status" value="11"/>
</dbReference>
<protein>
    <recommendedName>
        <fullName evidence="3">CTLH domain-containing protein</fullName>
    </recommendedName>
</protein>
<proteinExistence type="predicted"/>
<dbReference type="InterPro" id="IPR011641">
    <property type="entry name" value="Tyr-kin_ephrin_A/B_rcpt-like"/>
</dbReference>
<evidence type="ECO:0000259" key="3">
    <source>
        <dbReference type="PROSITE" id="PS50897"/>
    </source>
</evidence>
<feature type="coiled-coil region" evidence="1">
    <location>
        <begin position="4655"/>
        <end position="4682"/>
    </location>
</feature>
<feature type="coiled-coil region" evidence="1">
    <location>
        <begin position="4088"/>
        <end position="4165"/>
    </location>
</feature>
<name>A0A024GJ40_9STRA</name>
<dbReference type="Proteomes" id="UP000053237">
    <property type="component" value="Unassembled WGS sequence"/>
</dbReference>
<reference evidence="4 5" key="1">
    <citation type="submission" date="2012-05" db="EMBL/GenBank/DDBJ databases">
        <title>Recombination and specialization in a pathogen metapopulation.</title>
        <authorList>
            <person name="Gardiner A."/>
            <person name="Kemen E."/>
            <person name="Schultz-Larsen T."/>
            <person name="MacLean D."/>
            <person name="Van Oosterhout C."/>
            <person name="Jones J.D.G."/>
        </authorList>
    </citation>
    <scope>NUCLEOTIDE SEQUENCE [LARGE SCALE GENOMIC DNA]</scope>
    <source>
        <strain evidence="4 5">Ac Nc2</strain>
    </source>
</reference>
<dbReference type="InterPro" id="IPR009030">
    <property type="entry name" value="Growth_fac_rcpt_cys_sf"/>
</dbReference>
<feature type="coiled-coil region" evidence="1">
    <location>
        <begin position="3409"/>
        <end position="3436"/>
    </location>
</feature>
<dbReference type="PANTHER" id="PTHR47236:SF4">
    <property type="entry name" value="GENE 9195-RELATED"/>
    <property type="match status" value="1"/>
</dbReference>
<dbReference type="OrthoDB" id="201089at2759"/>